<organism evidence="1 2">
    <name type="scientific">Haloglomus irregulare</name>
    <dbReference type="NCBI Taxonomy" id="2234134"/>
    <lineage>
        <taxon>Archaea</taxon>
        <taxon>Methanobacteriati</taxon>
        <taxon>Methanobacteriota</taxon>
        <taxon>Stenosarchaea group</taxon>
        <taxon>Halobacteria</taxon>
        <taxon>Halobacteriales</taxon>
        <taxon>Natronomonadaceae</taxon>
        <taxon>Haloglomus</taxon>
    </lineage>
</organism>
<accession>A0A554NC17</accession>
<evidence type="ECO:0000313" key="2">
    <source>
        <dbReference type="Proteomes" id="UP000319894"/>
    </source>
</evidence>
<dbReference type="InParanoid" id="A0A554NC17"/>
<dbReference type="Pfam" id="PF25926">
    <property type="entry name" value="DUF7971"/>
    <property type="match status" value="1"/>
</dbReference>
<dbReference type="OrthoDB" id="162070at2157"/>
<dbReference type="Proteomes" id="UP000319894">
    <property type="component" value="Unassembled WGS sequence"/>
</dbReference>
<gene>
    <name evidence="1" type="ORF">DP107_06440</name>
</gene>
<dbReference type="AlphaFoldDB" id="A0A554NC17"/>
<name>A0A554NC17_9EURY</name>
<proteinExistence type="predicted"/>
<evidence type="ECO:0000313" key="1">
    <source>
        <dbReference type="EMBL" id="TSD14885.1"/>
    </source>
</evidence>
<comment type="caution">
    <text evidence="1">The sequence shown here is derived from an EMBL/GenBank/DDBJ whole genome shotgun (WGS) entry which is preliminary data.</text>
</comment>
<reference evidence="1 2" key="1">
    <citation type="submission" date="2018-06" db="EMBL/GenBank/DDBJ databases">
        <title>Natronomonas sp. F16-60 a new haloarchaeon isolated from a solar saltern of Isla Cristina, Huelva, Spain.</title>
        <authorList>
            <person name="Duran-Viseras A."/>
            <person name="Sanchez-Porro C."/>
            <person name="Ventosa A."/>
        </authorList>
    </citation>
    <scope>NUCLEOTIDE SEQUENCE [LARGE SCALE GENOMIC DNA]</scope>
    <source>
        <strain evidence="1 2">F16-60</strain>
    </source>
</reference>
<dbReference type="EMBL" id="QMDX01000003">
    <property type="protein sequence ID" value="TSD14885.1"/>
    <property type="molecule type" value="Genomic_DNA"/>
</dbReference>
<dbReference type="RefSeq" id="WP_144261604.1">
    <property type="nucleotide sequence ID" value="NZ_QMDX01000003.1"/>
</dbReference>
<dbReference type="InterPro" id="IPR058277">
    <property type="entry name" value="DUF7971"/>
</dbReference>
<keyword evidence="2" id="KW-1185">Reference proteome</keyword>
<protein>
    <submittedName>
        <fullName evidence="1">Uncharacterized protein</fullName>
    </submittedName>
</protein>
<sequence length="130" mass="14569">MEPVELTIPETVVDLLPGDDDAVRDMDRAVAGFERHVNATIETADEETAVAAEVLDVVEHLEARMETYDDFVPELRAWGQSPAYAIAWRDLYADLIGQLTGHDGLAQHLEREGNRRIVDDGIRLKDLNED</sequence>